<proteinExistence type="predicted"/>
<dbReference type="Proteomes" id="UP000696280">
    <property type="component" value="Unassembled WGS sequence"/>
</dbReference>
<sequence>MSNPYNRSNLQYPSNLTLNPINQPPPPYVMAQQGYNMNNMNNMPGNAPYDTESDDEVEEGTRLSSIKLTINTPLVVKGDGNLVHVDAAANASKVAMAVVSAFRQISSSAGGVPMIDQDGQPRPIDITVSAGVQVSGGNNVVGEKAILSKTVVGGAIVKIGPNQEGGPTADRVGIKRERAGSEPLEMDSKKPRRK</sequence>
<feature type="region of interest" description="Disordered" evidence="1">
    <location>
        <begin position="1"/>
        <end position="21"/>
    </location>
</feature>
<evidence type="ECO:0000256" key="1">
    <source>
        <dbReference type="SAM" id="MobiDB-lite"/>
    </source>
</evidence>
<gene>
    <name evidence="2" type="ORF">HYFRA_00010469</name>
</gene>
<feature type="region of interest" description="Disordered" evidence="1">
    <location>
        <begin position="160"/>
        <end position="194"/>
    </location>
</feature>
<protein>
    <submittedName>
        <fullName evidence="2">Uncharacterized protein</fullName>
    </submittedName>
</protein>
<dbReference type="EMBL" id="CAJVRL010000080">
    <property type="protein sequence ID" value="CAG8957603.1"/>
    <property type="molecule type" value="Genomic_DNA"/>
</dbReference>
<comment type="caution">
    <text evidence="2">The sequence shown here is derived from an EMBL/GenBank/DDBJ whole genome shotgun (WGS) entry which is preliminary data.</text>
</comment>
<name>A0A9N9L3R1_9HELO</name>
<reference evidence="2" key="1">
    <citation type="submission" date="2021-07" db="EMBL/GenBank/DDBJ databases">
        <authorList>
            <person name="Durling M."/>
        </authorList>
    </citation>
    <scope>NUCLEOTIDE SEQUENCE</scope>
</reference>
<evidence type="ECO:0000313" key="3">
    <source>
        <dbReference type="Proteomes" id="UP000696280"/>
    </source>
</evidence>
<dbReference type="OrthoDB" id="5409271at2759"/>
<evidence type="ECO:0000313" key="2">
    <source>
        <dbReference type="EMBL" id="CAG8957603.1"/>
    </source>
</evidence>
<dbReference type="AlphaFoldDB" id="A0A9N9L3R1"/>
<organism evidence="2 3">
    <name type="scientific">Hymenoscyphus fraxineus</name>
    <dbReference type="NCBI Taxonomy" id="746836"/>
    <lineage>
        <taxon>Eukaryota</taxon>
        <taxon>Fungi</taxon>
        <taxon>Dikarya</taxon>
        <taxon>Ascomycota</taxon>
        <taxon>Pezizomycotina</taxon>
        <taxon>Leotiomycetes</taxon>
        <taxon>Helotiales</taxon>
        <taxon>Helotiaceae</taxon>
        <taxon>Hymenoscyphus</taxon>
    </lineage>
</organism>
<keyword evidence="3" id="KW-1185">Reference proteome</keyword>
<accession>A0A9N9L3R1</accession>